<protein>
    <recommendedName>
        <fullName evidence="1">DUF8113 domain-containing protein</fullName>
    </recommendedName>
</protein>
<dbReference type="Proteomes" id="UP001597187">
    <property type="component" value="Unassembled WGS sequence"/>
</dbReference>
<keyword evidence="3" id="KW-1185">Reference proteome</keyword>
<dbReference type="AlphaFoldDB" id="A0ABD6AUC0"/>
<reference evidence="2 3" key="1">
    <citation type="journal article" date="2019" name="Int. J. Syst. Evol. Microbiol.">
        <title>The Global Catalogue of Microorganisms (GCM) 10K type strain sequencing project: providing services to taxonomists for standard genome sequencing and annotation.</title>
        <authorList>
            <consortium name="The Broad Institute Genomics Platform"/>
            <consortium name="The Broad Institute Genome Sequencing Center for Infectious Disease"/>
            <person name="Wu L."/>
            <person name="Ma J."/>
        </authorList>
    </citation>
    <scope>NUCLEOTIDE SEQUENCE [LARGE SCALE GENOMIC DNA]</scope>
    <source>
        <strain evidence="2 3">CGMCC 1.12563</strain>
    </source>
</reference>
<dbReference type="Pfam" id="PF26418">
    <property type="entry name" value="DUF8113"/>
    <property type="match status" value="1"/>
</dbReference>
<evidence type="ECO:0000259" key="1">
    <source>
        <dbReference type="Pfam" id="PF26418"/>
    </source>
</evidence>
<feature type="domain" description="DUF8113" evidence="1">
    <location>
        <begin position="6"/>
        <end position="90"/>
    </location>
</feature>
<proteinExistence type="predicted"/>
<accession>A0ABD6AUC0</accession>
<dbReference type="RefSeq" id="WP_250873279.1">
    <property type="nucleotide sequence ID" value="NZ_JALXFV010000003.1"/>
</dbReference>
<evidence type="ECO:0000313" key="2">
    <source>
        <dbReference type="EMBL" id="MFD1513326.1"/>
    </source>
</evidence>
<sequence length="94" mass="10133">MSDDATGEFDELRNRAAEAIAGDDVQSLYVGLVHENGAKEYYFGNTVDEEELGQVAAVQLGMMMRVLSTQSATTPEDLADIAVEQAASIDIHPE</sequence>
<dbReference type="InterPro" id="IPR058426">
    <property type="entry name" value="DUF8113"/>
</dbReference>
<dbReference type="EMBL" id="JBHUDC010000003">
    <property type="protein sequence ID" value="MFD1513326.1"/>
    <property type="molecule type" value="Genomic_DNA"/>
</dbReference>
<evidence type="ECO:0000313" key="3">
    <source>
        <dbReference type="Proteomes" id="UP001597187"/>
    </source>
</evidence>
<gene>
    <name evidence="2" type="ORF">ACFSBT_08555</name>
</gene>
<comment type="caution">
    <text evidence="2">The sequence shown here is derived from an EMBL/GenBank/DDBJ whole genome shotgun (WGS) entry which is preliminary data.</text>
</comment>
<organism evidence="2 3">
    <name type="scientific">Halomarina rubra</name>
    <dbReference type="NCBI Taxonomy" id="2071873"/>
    <lineage>
        <taxon>Archaea</taxon>
        <taxon>Methanobacteriati</taxon>
        <taxon>Methanobacteriota</taxon>
        <taxon>Stenosarchaea group</taxon>
        <taxon>Halobacteria</taxon>
        <taxon>Halobacteriales</taxon>
        <taxon>Natronomonadaceae</taxon>
        <taxon>Halomarina</taxon>
    </lineage>
</organism>
<name>A0ABD6AUC0_9EURY</name>